<dbReference type="SUPFAM" id="SSF53448">
    <property type="entry name" value="Nucleotide-diphospho-sugar transferases"/>
    <property type="match status" value="1"/>
</dbReference>
<comment type="similarity">
    <text evidence="1">Belongs to the glycosyltransferase 2 family.</text>
</comment>
<sequence length="629" mass="73291">MKKKRIERKLSTMLLSKTNNVLNDDWKQKIKKVLPMRFQVILKELLVQSSVEPRLSAIKLKLRELGLEMSAQAELEKIIEETKSAKEKYLARRELALWYANQRNPDSAIKSLYYLSNMKQYKYHKEDILHIEDILIETENYLLLKETMKGKQLLDSILPKLKLLDLFFMRANFEDEIEQKIFWINKGLAVKNLLPISIDAFSGKPPYDCIKSDIVNEKVDLERSKKFKVSIIVPVYNAEDTIETALISLINQTWSNIEIIVVDDCSIDNTSTKLKKIKLIDKRIKTITTNKNSGAYVARNEGIKVATGDFITCNDSDDWSHPQKIETQITNFLLNPGIIANTSQQIRATSDLCFYRRGNFRLLIPNVSSLMFRRKIVMEKLGYLDSVRFAADSEFIRRIKVVFGKDSVLNLESGPLSFQRQSSSSLTGNEAFGYHGFFMGARKEYFESQIYFHKTAPVKKLYYEYPMRKRPFKVPRPLLEKGNSVVKLEKILIFDFRVFDRDIFDLIAMLSSGDSCRIGLIQYYKYDFNPTTFINEQIRNCLNNSECEFLVYGQKVFCESLYILGSDLLQHRQRYVPKVYSDEVYILERGSAVIENQVYENSRYFLNYNKITTLSLEKFKKNKEVENGD</sequence>
<evidence type="ECO:0000313" key="3">
    <source>
        <dbReference type="EMBL" id="MBD2845926.1"/>
    </source>
</evidence>
<dbReference type="CDD" id="cd00761">
    <property type="entry name" value="Glyco_tranf_GTA_type"/>
    <property type="match status" value="1"/>
</dbReference>
<dbReference type="Gene3D" id="3.90.550.10">
    <property type="entry name" value="Spore Coat Polysaccharide Biosynthesis Protein SpsA, Chain A"/>
    <property type="match status" value="1"/>
</dbReference>
<dbReference type="InterPro" id="IPR001173">
    <property type="entry name" value="Glyco_trans_2-like"/>
</dbReference>
<evidence type="ECO:0000313" key="4">
    <source>
        <dbReference type="Proteomes" id="UP000621560"/>
    </source>
</evidence>
<dbReference type="RefSeq" id="WP_190917959.1">
    <property type="nucleotide sequence ID" value="NZ_JACXIZ010000019.1"/>
</dbReference>
<dbReference type="PANTHER" id="PTHR22916:SF3">
    <property type="entry name" value="UDP-GLCNAC:BETAGAL BETA-1,3-N-ACETYLGLUCOSAMINYLTRANSFERASE-LIKE PROTEIN 1"/>
    <property type="match status" value="1"/>
</dbReference>
<evidence type="ECO:0000256" key="1">
    <source>
        <dbReference type="ARBA" id="ARBA00006739"/>
    </source>
</evidence>
<gene>
    <name evidence="3" type="ORF">IDH44_12045</name>
</gene>
<feature type="domain" description="Glycosyltransferase 2-like" evidence="2">
    <location>
        <begin position="230"/>
        <end position="336"/>
    </location>
</feature>
<protein>
    <submittedName>
        <fullName evidence="3">Glycosyltransferase family 2 protein</fullName>
    </submittedName>
</protein>
<organism evidence="3 4">
    <name type="scientific">Paenibacillus sabuli</name>
    <dbReference type="NCBI Taxonomy" id="2772509"/>
    <lineage>
        <taxon>Bacteria</taxon>
        <taxon>Bacillati</taxon>
        <taxon>Bacillota</taxon>
        <taxon>Bacilli</taxon>
        <taxon>Bacillales</taxon>
        <taxon>Paenibacillaceae</taxon>
        <taxon>Paenibacillus</taxon>
    </lineage>
</organism>
<keyword evidence="4" id="KW-1185">Reference proteome</keyword>
<proteinExistence type="inferred from homology"/>
<reference evidence="3" key="1">
    <citation type="submission" date="2020-09" db="EMBL/GenBank/DDBJ databases">
        <title>A novel bacterium of genus Paenibacillus, isolated from South China Sea.</title>
        <authorList>
            <person name="Huang H."/>
            <person name="Mo K."/>
            <person name="Hu Y."/>
        </authorList>
    </citation>
    <scope>NUCLEOTIDE SEQUENCE</scope>
    <source>
        <strain evidence="3">IB182496</strain>
    </source>
</reference>
<accession>A0A927GS49</accession>
<name>A0A927GS49_9BACL</name>
<dbReference type="AlphaFoldDB" id="A0A927GS49"/>
<dbReference type="GO" id="GO:0016758">
    <property type="term" value="F:hexosyltransferase activity"/>
    <property type="evidence" value="ECO:0007669"/>
    <property type="project" value="UniProtKB-ARBA"/>
</dbReference>
<dbReference type="PANTHER" id="PTHR22916">
    <property type="entry name" value="GLYCOSYLTRANSFERASE"/>
    <property type="match status" value="1"/>
</dbReference>
<dbReference type="Pfam" id="PF00535">
    <property type="entry name" value="Glycos_transf_2"/>
    <property type="match status" value="1"/>
</dbReference>
<comment type="caution">
    <text evidence="3">The sequence shown here is derived from an EMBL/GenBank/DDBJ whole genome shotgun (WGS) entry which is preliminary data.</text>
</comment>
<dbReference type="InterPro" id="IPR029044">
    <property type="entry name" value="Nucleotide-diphossugar_trans"/>
</dbReference>
<dbReference type="Proteomes" id="UP000621560">
    <property type="component" value="Unassembled WGS sequence"/>
</dbReference>
<dbReference type="EMBL" id="JACXIZ010000019">
    <property type="protein sequence ID" value="MBD2845926.1"/>
    <property type="molecule type" value="Genomic_DNA"/>
</dbReference>
<evidence type="ECO:0000259" key="2">
    <source>
        <dbReference type="Pfam" id="PF00535"/>
    </source>
</evidence>